<evidence type="ECO:0000256" key="1">
    <source>
        <dbReference type="SAM" id="Phobius"/>
    </source>
</evidence>
<organism evidence="2 3">
    <name type="scientific">Phenylobacterium conjunctum</name>
    <dbReference type="NCBI Taxonomy" id="1298959"/>
    <lineage>
        <taxon>Bacteria</taxon>
        <taxon>Pseudomonadati</taxon>
        <taxon>Pseudomonadota</taxon>
        <taxon>Alphaproteobacteria</taxon>
        <taxon>Caulobacterales</taxon>
        <taxon>Caulobacteraceae</taxon>
        <taxon>Phenylobacterium</taxon>
    </lineage>
</organism>
<name>A0ABW3T4L3_9CAUL</name>
<evidence type="ECO:0000313" key="3">
    <source>
        <dbReference type="Proteomes" id="UP001597216"/>
    </source>
</evidence>
<feature type="transmembrane region" description="Helical" evidence="1">
    <location>
        <begin position="12"/>
        <end position="31"/>
    </location>
</feature>
<dbReference type="Proteomes" id="UP001597216">
    <property type="component" value="Unassembled WGS sequence"/>
</dbReference>
<keyword evidence="1" id="KW-0812">Transmembrane</keyword>
<accession>A0ABW3T4L3</accession>
<reference evidence="3" key="1">
    <citation type="journal article" date="2019" name="Int. J. Syst. Evol. Microbiol.">
        <title>The Global Catalogue of Microorganisms (GCM) 10K type strain sequencing project: providing services to taxonomists for standard genome sequencing and annotation.</title>
        <authorList>
            <consortium name="The Broad Institute Genomics Platform"/>
            <consortium name="The Broad Institute Genome Sequencing Center for Infectious Disease"/>
            <person name="Wu L."/>
            <person name="Ma J."/>
        </authorList>
    </citation>
    <scope>NUCLEOTIDE SEQUENCE [LARGE SCALE GENOMIC DNA]</scope>
    <source>
        <strain evidence="3">CCUG 55074</strain>
    </source>
</reference>
<gene>
    <name evidence="2" type="ORF">ACFQ27_14380</name>
</gene>
<comment type="caution">
    <text evidence="2">The sequence shown here is derived from an EMBL/GenBank/DDBJ whole genome shotgun (WGS) entry which is preliminary data.</text>
</comment>
<keyword evidence="3" id="KW-1185">Reference proteome</keyword>
<keyword evidence="1" id="KW-1133">Transmembrane helix</keyword>
<sequence length="81" mass="8772">MRHPVIKAVGYSLVVLVYVGALATAIAAAMSGRMFLGYSARGIPVWTATTLALFALIGLAGVMWLGRRLRTYLTRRTETSD</sequence>
<evidence type="ECO:0000313" key="2">
    <source>
        <dbReference type="EMBL" id="MFD1191773.1"/>
    </source>
</evidence>
<dbReference type="RefSeq" id="WP_377354067.1">
    <property type="nucleotide sequence ID" value="NZ_JBHTLQ010000034.1"/>
</dbReference>
<feature type="transmembrane region" description="Helical" evidence="1">
    <location>
        <begin position="43"/>
        <end position="66"/>
    </location>
</feature>
<dbReference type="EMBL" id="JBHTLQ010000034">
    <property type="protein sequence ID" value="MFD1191773.1"/>
    <property type="molecule type" value="Genomic_DNA"/>
</dbReference>
<protein>
    <submittedName>
        <fullName evidence="2">Uncharacterized protein</fullName>
    </submittedName>
</protein>
<keyword evidence="1" id="KW-0472">Membrane</keyword>
<proteinExistence type="predicted"/>